<dbReference type="Gene3D" id="1.20.1280.50">
    <property type="match status" value="1"/>
</dbReference>
<evidence type="ECO:0000313" key="3">
    <source>
        <dbReference type="Proteomes" id="UP001314170"/>
    </source>
</evidence>
<name>A0AAV1S2K7_9ROSI</name>
<dbReference type="CDD" id="cd22157">
    <property type="entry name" value="F-box_AtFBW1-like"/>
    <property type="match status" value="1"/>
</dbReference>
<keyword evidence="3" id="KW-1185">Reference proteome</keyword>
<dbReference type="PANTHER" id="PTHR35546">
    <property type="entry name" value="F-BOX PROTEIN INTERACTION DOMAIN PROTEIN-RELATED"/>
    <property type="match status" value="1"/>
</dbReference>
<dbReference type="SUPFAM" id="SSF81383">
    <property type="entry name" value="F-box domain"/>
    <property type="match status" value="1"/>
</dbReference>
<evidence type="ECO:0000313" key="2">
    <source>
        <dbReference type="EMBL" id="CAK7345564.1"/>
    </source>
</evidence>
<reference evidence="2 3" key="1">
    <citation type="submission" date="2024-01" db="EMBL/GenBank/DDBJ databases">
        <authorList>
            <person name="Waweru B."/>
        </authorList>
    </citation>
    <scope>NUCLEOTIDE SEQUENCE [LARGE SCALE GENOMIC DNA]</scope>
</reference>
<dbReference type="NCBIfam" id="TIGR01640">
    <property type="entry name" value="F_box_assoc_1"/>
    <property type="match status" value="1"/>
</dbReference>
<dbReference type="Pfam" id="PF07734">
    <property type="entry name" value="FBA_1"/>
    <property type="match status" value="1"/>
</dbReference>
<dbReference type="SMART" id="SM00256">
    <property type="entry name" value="FBOX"/>
    <property type="match status" value="1"/>
</dbReference>
<comment type="caution">
    <text evidence="2">The sequence shown here is derived from an EMBL/GenBank/DDBJ whole genome shotgun (WGS) entry which is preliminary data.</text>
</comment>
<evidence type="ECO:0000259" key="1">
    <source>
        <dbReference type="SMART" id="SM00256"/>
    </source>
</evidence>
<feature type="domain" description="F-box" evidence="1">
    <location>
        <begin position="31"/>
        <end position="71"/>
    </location>
</feature>
<dbReference type="AlphaFoldDB" id="A0AAV1S2K7"/>
<dbReference type="PANTHER" id="PTHR35546:SF130">
    <property type="entry name" value="EXPRESSED PROTEIN"/>
    <property type="match status" value="1"/>
</dbReference>
<organism evidence="2 3">
    <name type="scientific">Dovyalis caffra</name>
    <dbReference type="NCBI Taxonomy" id="77055"/>
    <lineage>
        <taxon>Eukaryota</taxon>
        <taxon>Viridiplantae</taxon>
        <taxon>Streptophyta</taxon>
        <taxon>Embryophyta</taxon>
        <taxon>Tracheophyta</taxon>
        <taxon>Spermatophyta</taxon>
        <taxon>Magnoliopsida</taxon>
        <taxon>eudicotyledons</taxon>
        <taxon>Gunneridae</taxon>
        <taxon>Pentapetalae</taxon>
        <taxon>rosids</taxon>
        <taxon>fabids</taxon>
        <taxon>Malpighiales</taxon>
        <taxon>Salicaceae</taxon>
        <taxon>Flacourtieae</taxon>
        <taxon>Dovyalis</taxon>
    </lineage>
</organism>
<sequence>MTSSSPSHLELLFISPKQKKSNSSSVDAVFGADDLLTEILLHLPAKSILKFKLVSKKWLSIISNPSFAILHTKLNPHTISALLLQVLYLFKKPSSYQYVSLDGKSSAVNLSSEFLSFDPDNLGSTHVSQSCNGLLLCSKSNRYSAERNKTTYYVFNPTTRQFAVLTLPSGDGIRFNRIQLVFDPSKSPFYKVLCIHYFKSVLEIHVYSSETKIWKLSLKQENFDSWCVNLNNGVFWNGAIHWISPKGNGFCFLLDEECLQAMTSPPLPESWETNSFKYFGESGGQLHFIGSFNSEQNLDVMNMGINVSPDMSDDQMGRSSSCKIGSQYIVVYAKDKVCPKWFVKYYVDVNAIVMAYPETIEDPTVSPCLLDRCIDVSFFIEENNEEGPGPLLVINVPGDIISYSFRDKKLKKLFSFHPYKHYSCCAFKYTETLSWV</sequence>
<protein>
    <recommendedName>
        <fullName evidence="1">F-box domain-containing protein</fullName>
    </recommendedName>
</protein>
<dbReference type="Proteomes" id="UP001314170">
    <property type="component" value="Unassembled WGS sequence"/>
</dbReference>
<dbReference type="InterPro" id="IPR001810">
    <property type="entry name" value="F-box_dom"/>
</dbReference>
<accession>A0AAV1S2K7</accession>
<dbReference type="InterPro" id="IPR017451">
    <property type="entry name" value="F-box-assoc_interact_dom"/>
</dbReference>
<dbReference type="Pfam" id="PF00646">
    <property type="entry name" value="F-box"/>
    <property type="match status" value="1"/>
</dbReference>
<dbReference type="EMBL" id="CAWUPB010001168">
    <property type="protein sequence ID" value="CAK7345564.1"/>
    <property type="molecule type" value="Genomic_DNA"/>
</dbReference>
<gene>
    <name evidence="2" type="ORF">DCAF_LOCUS18298</name>
</gene>
<dbReference type="InterPro" id="IPR055290">
    <property type="entry name" value="At3g26010-like"/>
</dbReference>
<dbReference type="InterPro" id="IPR006527">
    <property type="entry name" value="F-box-assoc_dom_typ1"/>
</dbReference>
<proteinExistence type="predicted"/>
<dbReference type="InterPro" id="IPR036047">
    <property type="entry name" value="F-box-like_dom_sf"/>
</dbReference>